<feature type="transmembrane region" description="Helical" evidence="1">
    <location>
        <begin position="64"/>
        <end position="85"/>
    </location>
</feature>
<dbReference type="PANTHER" id="PTHR35797">
    <property type="entry name" value="PROTEASE-RELATED"/>
    <property type="match status" value="1"/>
</dbReference>
<keyword evidence="3" id="KW-0378">Hydrolase</keyword>
<feature type="transmembrane region" description="Helical" evidence="1">
    <location>
        <begin position="226"/>
        <end position="250"/>
    </location>
</feature>
<feature type="transmembrane region" description="Helical" evidence="1">
    <location>
        <begin position="190"/>
        <end position="214"/>
    </location>
</feature>
<dbReference type="AlphaFoldDB" id="A0A3L7A5C6"/>
<evidence type="ECO:0000259" key="2">
    <source>
        <dbReference type="Pfam" id="PF02517"/>
    </source>
</evidence>
<evidence type="ECO:0000313" key="4">
    <source>
        <dbReference type="Proteomes" id="UP000272503"/>
    </source>
</evidence>
<dbReference type="PANTHER" id="PTHR35797:SF1">
    <property type="entry name" value="PROTEASE"/>
    <property type="match status" value="1"/>
</dbReference>
<reference evidence="3 4" key="1">
    <citation type="submission" date="2018-10" db="EMBL/GenBank/DDBJ databases">
        <authorList>
            <person name="Li J."/>
        </authorList>
    </citation>
    <scope>NUCLEOTIDE SEQUENCE [LARGE SCALE GENOMIC DNA]</scope>
    <source>
        <strain evidence="3 4">IF 016277</strain>
    </source>
</reference>
<protein>
    <submittedName>
        <fullName evidence="3">CPBP family intramembrane metalloprotease</fullName>
    </submittedName>
</protein>
<dbReference type="OrthoDB" id="3693644at2"/>
<keyword evidence="1" id="KW-0472">Membrane</keyword>
<keyword evidence="3" id="KW-0482">Metalloprotease</keyword>
<evidence type="ECO:0000256" key="1">
    <source>
        <dbReference type="SAM" id="Phobius"/>
    </source>
</evidence>
<feature type="transmembrane region" description="Helical" evidence="1">
    <location>
        <begin position="257"/>
        <end position="282"/>
    </location>
</feature>
<dbReference type="InterPro" id="IPR003675">
    <property type="entry name" value="Rce1/LyrA-like_dom"/>
</dbReference>
<name>A0A3L7A5C6_9MICO</name>
<comment type="caution">
    <text evidence="3">The sequence shown here is derived from an EMBL/GenBank/DDBJ whole genome shotgun (WGS) entry which is preliminary data.</text>
</comment>
<dbReference type="Proteomes" id="UP000272503">
    <property type="component" value="Unassembled WGS sequence"/>
</dbReference>
<feature type="domain" description="CAAX prenyl protease 2/Lysostaphin resistance protein A-like" evidence="2">
    <location>
        <begin position="168"/>
        <end position="269"/>
    </location>
</feature>
<keyword evidence="4" id="KW-1185">Reference proteome</keyword>
<feature type="transmembrane region" description="Helical" evidence="1">
    <location>
        <begin position="106"/>
        <end position="133"/>
    </location>
</feature>
<feature type="transmembrane region" description="Helical" evidence="1">
    <location>
        <begin position="157"/>
        <end position="178"/>
    </location>
</feature>
<feature type="transmembrane region" description="Helical" evidence="1">
    <location>
        <begin position="24"/>
        <end position="44"/>
    </location>
</feature>
<accession>A0A3L7A5C6</accession>
<feature type="transmembrane region" description="Helical" evidence="1">
    <location>
        <begin position="294"/>
        <end position="313"/>
    </location>
</feature>
<keyword evidence="1" id="KW-0812">Transmembrane</keyword>
<dbReference type="EMBL" id="RCUX01000010">
    <property type="protein sequence ID" value="RLP74522.1"/>
    <property type="molecule type" value="Genomic_DNA"/>
</dbReference>
<sequence>MSDTGVSEYNLPKADTRPDRLARVPWRAVTIFTLVAWGLAWLVILPLWLTNEDSPVRPLLTGTLPLVMMFTPLLAVLVVVFALRVPRGERLRFLGVWPLRPAKRVVWFMVLATIVPLLLVAATLGISTLFGWVTLDLVNFSGFKELAGGALPVDDSLLGVIVITQILTIPFAALFNTIPALGEEIGWRGWLLPALRPLGLWPALIVSGVIWGLWHTPIILLGHNFGLTNGFGVLLMVVGCVFWGVLFGWVRLRTGSIWPAAIGHGSLNAAGGLVFLVTQAGAPMDLALVNPLGVSGWIVLAVIVLVLYLTGQFKHEPQLAPRRVPTA</sequence>
<dbReference type="Pfam" id="PF02517">
    <property type="entry name" value="Rce1-like"/>
    <property type="match status" value="1"/>
</dbReference>
<dbReference type="RefSeq" id="WP_121649270.1">
    <property type="nucleotide sequence ID" value="NZ_RCUX01000010.1"/>
</dbReference>
<dbReference type="GO" id="GO:0004175">
    <property type="term" value="F:endopeptidase activity"/>
    <property type="evidence" value="ECO:0007669"/>
    <property type="project" value="UniProtKB-ARBA"/>
</dbReference>
<dbReference type="GO" id="GO:0080120">
    <property type="term" value="P:CAAX-box protein maturation"/>
    <property type="evidence" value="ECO:0007669"/>
    <property type="project" value="UniProtKB-ARBA"/>
</dbReference>
<evidence type="ECO:0000313" key="3">
    <source>
        <dbReference type="EMBL" id="RLP74522.1"/>
    </source>
</evidence>
<gene>
    <name evidence="3" type="ORF">D9V32_12585</name>
</gene>
<proteinExistence type="predicted"/>
<organism evidence="3 4">
    <name type="scientific">Mycetocola tolaasinivorans</name>
    <dbReference type="NCBI Taxonomy" id="76635"/>
    <lineage>
        <taxon>Bacteria</taxon>
        <taxon>Bacillati</taxon>
        <taxon>Actinomycetota</taxon>
        <taxon>Actinomycetes</taxon>
        <taxon>Micrococcales</taxon>
        <taxon>Microbacteriaceae</taxon>
        <taxon>Mycetocola</taxon>
    </lineage>
</organism>
<dbReference type="GO" id="GO:0008237">
    <property type="term" value="F:metallopeptidase activity"/>
    <property type="evidence" value="ECO:0007669"/>
    <property type="project" value="UniProtKB-KW"/>
</dbReference>
<dbReference type="GO" id="GO:0006508">
    <property type="term" value="P:proteolysis"/>
    <property type="evidence" value="ECO:0007669"/>
    <property type="project" value="UniProtKB-KW"/>
</dbReference>
<keyword evidence="3" id="KW-0645">Protease</keyword>
<dbReference type="InterPro" id="IPR042150">
    <property type="entry name" value="MmRce1-like"/>
</dbReference>
<keyword evidence="1" id="KW-1133">Transmembrane helix</keyword>